<name>A0A2T0WBZ1_9LACT</name>
<feature type="domain" description="Aminoglycoside phosphotransferase" evidence="1">
    <location>
        <begin position="30"/>
        <end position="265"/>
    </location>
</feature>
<accession>A0A2T0WBZ1</accession>
<keyword evidence="3" id="KW-1185">Reference proteome</keyword>
<dbReference type="Gene3D" id="3.30.200.20">
    <property type="entry name" value="Phosphorylase Kinase, domain 1"/>
    <property type="match status" value="1"/>
</dbReference>
<dbReference type="Pfam" id="PF01636">
    <property type="entry name" value="APH"/>
    <property type="match status" value="1"/>
</dbReference>
<keyword evidence="2" id="KW-0808">Transferase</keyword>
<dbReference type="InterPro" id="IPR051678">
    <property type="entry name" value="AGP_Transferase"/>
</dbReference>
<evidence type="ECO:0000313" key="3">
    <source>
        <dbReference type="Proteomes" id="UP000238205"/>
    </source>
</evidence>
<dbReference type="OrthoDB" id="3806873at2"/>
<dbReference type="RefSeq" id="WP_106190201.1">
    <property type="nucleotide sequence ID" value="NZ_PVTO01000001.1"/>
</dbReference>
<proteinExistence type="predicted"/>
<comment type="caution">
    <text evidence="2">The sequence shown here is derived from an EMBL/GenBank/DDBJ whole genome shotgun (WGS) entry which is preliminary data.</text>
</comment>
<dbReference type="SUPFAM" id="SSF56112">
    <property type="entry name" value="Protein kinase-like (PK-like)"/>
    <property type="match status" value="1"/>
</dbReference>
<dbReference type="InterPro" id="IPR002575">
    <property type="entry name" value="Aminoglycoside_PTrfase"/>
</dbReference>
<reference evidence="2 3" key="1">
    <citation type="submission" date="2018-03" db="EMBL/GenBank/DDBJ databases">
        <title>Genomic Encyclopedia of Archaeal and Bacterial Type Strains, Phase II (KMG-II): from individual species to whole genera.</title>
        <authorList>
            <person name="Goeker M."/>
        </authorList>
    </citation>
    <scope>NUCLEOTIDE SEQUENCE [LARGE SCALE GENOMIC DNA]</scope>
    <source>
        <strain evidence="2 3">DSM 13175</strain>
    </source>
</reference>
<dbReference type="InterPro" id="IPR011009">
    <property type="entry name" value="Kinase-like_dom_sf"/>
</dbReference>
<protein>
    <submittedName>
        <fullName evidence="2">Macrolide phosphotransferase</fullName>
    </submittedName>
</protein>
<dbReference type="GO" id="GO:0016740">
    <property type="term" value="F:transferase activity"/>
    <property type="evidence" value="ECO:0007669"/>
    <property type="project" value="UniProtKB-KW"/>
</dbReference>
<gene>
    <name evidence="2" type="ORF">CLV38_101144</name>
</gene>
<organism evidence="2 3">
    <name type="scientific">Alkalibacterium olivapovliticus</name>
    <dbReference type="NCBI Taxonomy" id="99907"/>
    <lineage>
        <taxon>Bacteria</taxon>
        <taxon>Bacillati</taxon>
        <taxon>Bacillota</taxon>
        <taxon>Bacilli</taxon>
        <taxon>Lactobacillales</taxon>
        <taxon>Carnobacteriaceae</taxon>
        <taxon>Alkalibacterium</taxon>
    </lineage>
</organism>
<evidence type="ECO:0000313" key="2">
    <source>
        <dbReference type="EMBL" id="PRY84223.1"/>
    </source>
</evidence>
<sequence>MDTLKRETVLTASKYGVSLVEESMTVESMGLDFQIVFADDIEGQEWVCRLPRREDVFDKIKKEKDSLNFISKHQAAFQVPVWEVANDDIILYKKLEGVPAVTFDPDTKETDWVFDSESVPDVYLDSLGQALAALHTLPLDDAEQTGFKLQTASQIRHSMKKRMDSIKDDYEINEELWQRWQTWVNSDATWPDKTTLIHGDLFPGHTLIDSDNRVTGMIDWTEAEVSDPSTDFTSIYMLFGEGALHRLIDSYKNAGGYVWPQMKEHVIERLATQALTIAEFARISGLKEYREMAQEMLKKGAES</sequence>
<dbReference type="Gene3D" id="3.90.1200.10">
    <property type="match status" value="1"/>
</dbReference>
<dbReference type="PANTHER" id="PTHR21310:SF15">
    <property type="entry name" value="AMINOGLYCOSIDE PHOSPHOTRANSFERASE DOMAIN-CONTAINING PROTEIN"/>
    <property type="match status" value="1"/>
</dbReference>
<dbReference type="EMBL" id="PVTO01000001">
    <property type="protein sequence ID" value="PRY84223.1"/>
    <property type="molecule type" value="Genomic_DNA"/>
</dbReference>
<dbReference type="AlphaFoldDB" id="A0A2T0WBZ1"/>
<dbReference type="Proteomes" id="UP000238205">
    <property type="component" value="Unassembled WGS sequence"/>
</dbReference>
<dbReference type="PANTHER" id="PTHR21310">
    <property type="entry name" value="AMINOGLYCOSIDE PHOSPHOTRANSFERASE-RELATED-RELATED"/>
    <property type="match status" value="1"/>
</dbReference>
<dbReference type="CDD" id="cd05152">
    <property type="entry name" value="MPH2"/>
    <property type="match status" value="1"/>
</dbReference>
<evidence type="ECO:0000259" key="1">
    <source>
        <dbReference type="Pfam" id="PF01636"/>
    </source>
</evidence>